<protein>
    <recommendedName>
        <fullName evidence="3">Glutamine--fructose-6-phosphate aminotransferase [isomerizing]</fullName>
        <ecNumber evidence="2">2.6.1.16</ecNumber>
    </recommendedName>
</protein>
<evidence type="ECO:0000313" key="4">
    <source>
        <dbReference type="EMBL" id="GGB18711.1"/>
    </source>
</evidence>
<keyword evidence="4" id="KW-0032">Aminotransferase</keyword>
<organism evidence="4 5">
    <name type="scientific">Flexivirga endophytica</name>
    <dbReference type="NCBI Taxonomy" id="1849103"/>
    <lineage>
        <taxon>Bacteria</taxon>
        <taxon>Bacillati</taxon>
        <taxon>Actinomycetota</taxon>
        <taxon>Actinomycetes</taxon>
        <taxon>Micrococcales</taxon>
        <taxon>Dermacoccaceae</taxon>
        <taxon>Flexivirga</taxon>
    </lineage>
</organism>
<reference evidence="4" key="2">
    <citation type="submission" date="2020-09" db="EMBL/GenBank/DDBJ databases">
        <authorList>
            <person name="Sun Q."/>
            <person name="Zhou Y."/>
        </authorList>
    </citation>
    <scope>NUCLEOTIDE SEQUENCE</scope>
    <source>
        <strain evidence="4">CGMCC 1.15085</strain>
    </source>
</reference>
<dbReference type="InterPro" id="IPR046348">
    <property type="entry name" value="SIS_dom_sf"/>
</dbReference>
<dbReference type="PANTHER" id="PTHR10937:SF0">
    <property type="entry name" value="GLUTAMINE--FRUCTOSE-6-PHOSPHATE TRANSAMINASE (ISOMERIZING)"/>
    <property type="match status" value="1"/>
</dbReference>
<evidence type="ECO:0000256" key="2">
    <source>
        <dbReference type="ARBA" id="ARBA00012916"/>
    </source>
</evidence>
<keyword evidence="4" id="KW-0808">Transferase</keyword>
<gene>
    <name evidence="4" type="ORF">GCM10011492_05710</name>
</gene>
<dbReference type="SUPFAM" id="SSF53697">
    <property type="entry name" value="SIS domain"/>
    <property type="match status" value="1"/>
</dbReference>
<dbReference type="GO" id="GO:0006002">
    <property type="term" value="P:fructose 6-phosphate metabolic process"/>
    <property type="evidence" value="ECO:0007669"/>
    <property type="project" value="TreeGrafter"/>
</dbReference>
<dbReference type="Proteomes" id="UP000636793">
    <property type="component" value="Unassembled WGS sequence"/>
</dbReference>
<reference evidence="4" key="1">
    <citation type="journal article" date="2014" name="Int. J. Syst. Evol. Microbiol.">
        <title>Complete genome sequence of Corynebacterium casei LMG S-19264T (=DSM 44701T), isolated from a smear-ripened cheese.</title>
        <authorList>
            <consortium name="US DOE Joint Genome Institute (JGI-PGF)"/>
            <person name="Walter F."/>
            <person name="Albersmeier A."/>
            <person name="Kalinowski J."/>
            <person name="Ruckert C."/>
        </authorList>
    </citation>
    <scope>NUCLEOTIDE SEQUENCE</scope>
    <source>
        <strain evidence="4">CGMCC 1.15085</strain>
    </source>
</reference>
<dbReference type="EMBL" id="BMHI01000001">
    <property type="protein sequence ID" value="GGB18711.1"/>
    <property type="molecule type" value="Genomic_DNA"/>
</dbReference>
<evidence type="ECO:0000256" key="1">
    <source>
        <dbReference type="ARBA" id="ARBA00001031"/>
    </source>
</evidence>
<sequence>MQHIGFHKSLANQADNLELTLASVRAALAQPELPQWEESDRIVVVAMGASTNAGDALVAALRARGITAVNANAADIAHAPAGYLSGAQFVLVSESGRSPEPLAAAERLPSGRRIAITNDPGAPLAGAVDAVLPLGGWDDSRVYTTGFTATLLTFALLLRHQFGSDVAPDPATGVQLVRELTERRVPEVKRAAAILGSAGALDVVGSGLSLSAAAEGALMVREGARLHATAYDTYQYIHGPMESLNRQSGLVILGDGRELGVVDMTLEREVPTVLLTCADPAGLPREADSRGVVLSLPENARGLNRTVAETVLLQQLVGELTANLGLDIDEFLYNQPDTKVAKSEVP</sequence>
<keyword evidence="5" id="KW-1185">Reference proteome</keyword>
<name>A0A916SUV2_9MICO</name>
<comment type="catalytic activity">
    <reaction evidence="1">
        <text>D-fructose 6-phosphate + L-glutamine = D-glucosamine 6-phosphate + L-glutamate</text>
        <dbReference type="Rhea" id="RHEA:13237"/>
        <dbReference type="ChEBI" id="CHEBI:29985"/>
        <dbReference type="ChEBI" id="CHEBI:58359"/>
        <dbReference type="ChEBI" id="CHEBI:58725"/>
        <dbReference type="ChEBI" id="CHEBI:61527"/>
        <dbReference type="EC" id="2.6.1.16"/>
    </reaction>
</comment>
<dbReference type="EC" id="2.6.1.16" evidence="2"/>
<dbReference type="GO" id="GO:0006047">
    <property type="term" value="P:UDP-N-acetylglucosamine metabolic process"/>
    <property type="evidence" value="ECO:0007669"/>
    <property type="project" value="TreeGrafter"/>
</dbReference>
<dbReference type="GO" id="GO:0004360">
    <property type="term" value="F:glutamine-fructose-6-phosphate transaminase (isomerizing) activity"/>
    <property type="evidence" value="ECO:0007669"/>
    <property type="project" value="UniProtKB-EC"/>
</dbReference>
<dbReference type="GO" id="GO:0006487">
    <property type="term" value="P:protein N-linked glycosylation"/>
    <property type="evidence" value="ECO:0007669"/>
    <property type="project" value="TreeGrafter"/>
</dbReference>
<dbReference type="Gene3D" id="3.40.50.10490">
    <property type="entry name" value="Glucose-6-phosphate isomerase like protein, domain 1"/>
    <property type="match status" value="2"/>
</dbReference>
<dbReference type="GO" id="GO:0097367">
    <property type="term" value="F:carbohydrate derivative binding"/>
    <property type="evidence" value="ECO:0007669"/>
    <property type="project" value="InterPro"/>
</dbReference>
<dbReference type="PANTHER" id="PTHR10937">
    <property type="entry name" value="GLUCOSAMINE--FRUCTOSE-6-PHOSPHATE AMINOTRANSFERASE, ISOMERIZING"/>
    <property type="match status" value="1"/>
</dbReference>
<evidence type="ECO:0000313" key="5">
    <source>
        <dbReference type="Proteomes" id="UP000636793"/>
    </source>
</evidence>
<accession>A0A916SUV2</accession>
<proteinExistence type="predicted"/>
<comment type="caution">
    <text evidence="4">The sequence shown here is derived from an EMBL/GenBank/DDBJ whole genome shotgun (WGS) entry which is preliminary data.</text>
</comment>
<evidence type="ECO:0000256" key="3">
    <source>
        <dbReference type="ARBA" id="ARBA00016090"/>
    </source>
</evidence>
<dbReference type="AlphaFoldDB" id="A0A916SUV2"/>